<comment type="caution">
    <text evidence="1">The sequence shown here is derived from an EMBL/GenBank/DDBJ whole genome shotgun (WGS) entry which is preliminary data.</text>
</comment>
<keyword evidence="1" id="KW-0648">Protein biosynthesis</keyword>
<dbReference type="GO" id="GO:0003746">
    <property type="term" value="F:translation elongation factor activity"/>
    <property type="evidence" value="ECO:0007669"/>
    <property type="project" value="UniProtKB-KW"/>
</dbReference>
<keyword evidence="1" id="KW-0251">Elongation factor</keyword>
<proteinExistence type="predicted"/>
<dbReference type="EMBL" id="SAWY01000001">
    <property type="protein sequence ID" value="TPH19209.1"/>
    <property type="molecule type" value="Genomic_DNA"/>
</dbReference>
<dbReference type="InterPro" id="IPR007411">
    <property type="entry name" value="EpmC"/>
</dbReference>
<dbReference type="Pfam" id="PF04315">
    <property type="entry name" value="EpmC"/>
    <property type="match status" value="1"/>
</dbReference>
<keyword evidence="2" id="KW-1185">Reference proteome</keyword>
<accession>A0A502L8J5</accession>
<organism evidence="1 2">
    <name type="scientific">Litorilituus lipolyticus</name>
    <dbReference type="NCBI Taxonomy" id="2491017"/>
    <lineage>
        <taxon>Bacteria</taxon>
        <taxon>Pseudomonadati</taxon>
        <taxon>Pseudomonadota</taxon>
        <taxon>Gammaproteobacteria</taxon>
        <taxon>Alteromonadales</taxon>
        <taxon>Colwelliaceae</taxon>
        <taxon>Litorilituus</taxon>
    </lineage>
</organism>
<evidence type="ECO:0000313" key="2">
    <source>
        <dbReference type="Proteomes" id="UP000315303"/>
    </source>
</evidence>
<dbReference type="Proteomes" id="UP000315303">
    <property type="component" value="Unassembled WGS sequence"/>
</dbReference>
<protein>
    <submittedName>
        <fullName evidence="1">Elongation factor P hydroxylase</fullName>
    </submittedName>
</protein>
<name>A0A502L8J5_9GAMM</name>
<evidence type="ECO:0000313" key="1">
    <source>
        <dbReference type="EMBL" id="TPH19209.1"/>
    </source>
</evidence>
<dbReference type="RefSeq" id="WP_140600745.1">
    <property type="nucleotide sequence ID" value="NZ_SAWY01000001.1"/>
</dbReference>
<sequence>MQYNYQDLIQLFNNTFTKEYKTKLVKGGDEPIYIPANNDCSFHQVIFAHGYYASALHEIAHWCQAGEARRQLEDYGYWYVPDGRDEQQQKTFEQVEVYPQALEWAFNASAQKVFNISSDNLNGFQGDRHQFKEKVFQQVLYFLEHGFPKRAAQFITVLAEFYGTPLPLIKAQFEEKQTQIKELSSEPF</sequence>
<reference evidence="1 2" key="1">
    <citation type="submission" date="2019-01" db="EMBL/GenBank/DDBJ databases">
        <title>Litorilituus lipolytica sp. nov., isolated from intertidal sand of the Yellow Sea in China.</title>
        <authorList>
            <person name="Liu A."/>
        </authorList>
    </citation>
    <scope>NUCLEOTIDE SEQUENCE [LARGE SCALE GENOMIC DNA]</scope>
    <source>
        <strain evidence="1 2">RZ04</strain>
    </source>
</reference>
<gene>
    <name evidence="1" type="ORF">EPA86_00320</name>
</gene>
<dbReference type="AlphaFoldDB" id="A0A502L8J5"/>
<dbReference type="OrthoDB" id="5298591at2"/>